<dbReference type="Proteomes" id="UP000023152">
    <property type="component" value="Unassembled WGS sequence"/>
</dbReference>
<keyword evidence="3" id="KW-1185">Reference proteome</keyword>
<organism evidence="2 3">
    <name type="scientific">Reticulomyxa filosa</name>
    <dbReference type="NCBI Taxonomy" id="46433"/>
    <lineage>
        <taxon>Eukaryota</taxon>
        <taxon>Sar</taxon>
        <taxon>Rhizaria</taxon>
        <taxon>Retaria</taxon>
        <taxon>Foraminifera</taxon>
        <taxon>Monothalamids</taxon>
        <taxon>Reticulomyxidae</taxon>
        <taxon>Reticulomyxa</taxon>
    </lineage>
</organism>
<reference evidence="2 3" key="1">
    <citation type="journal article" date="2013" name="Curr. Biol.">
        <title>The Genome of the Foraminiferan Reticulomyxa filosa.</title>
        <authorList>
            <person name="Glockner G."/>
            <person name="Hulsmann N."/>
            <person name="Schleicher M."/>
            <person name="Noegel A.A."/>
            <person name="Eichinger L."/>
            <person name="Gallinger C."/>
            <person name="Pawlowski J."/>
            <person name="Sierra R."/>
            <person name="Euteneuer U."/>
            <person name="Pillet L."/>
            <person name="Moustafa A."/>
            <person name="Platzer M."/>
            <person name="Groth M."/>
            <person name="Szafranski K."/>
            <person name="Schliwa M."/>
        </authorList>
    </citation>
    <scope>NUCLEOTIDE SEQUENCE [LARGE SCALE GENOMIC DNA]</scope>
</reference>
<dbReference type="EMBL" id="ASPP01010272">
    <property type="protein sequence ID" value="ETO23044.1"/>
    <property type="molecule type" value="Genomic_DNA"/>
</dbReference>
<dbReference type="Pfam" id="PF16026">
    <property type="entry name" value="MIEAP"/>
    <property type="match status" value="1"/>
</dbReference>
<dbReference type="InterPro" id="IPR031981">
    <property type="entry name" value="MIEAP_C"/>
</dbReference>
<protein>
    <recommendedName>
        <fullName evidence="1">Mitochondria-eating protein C-terminal domain-containing protein</fullName>
    </recommendedName>
</protein>
<name>X6NBA3_RETFI</name>
<comment type="caution">
    <text evidence="2">The sequence shown here is derived from an EMBL/GenBank/DDBJ whole genome shotgun (WGS) entry which is preliminary data.</text>
</comment>
<evidence type="ECO:0000313" key="3">
    <source>
        <dbReference type="Proteomes" id="UP000023152"/>
    </source>
</evidence>
<gene>
    <name evidence="2" type="ORF">RFI_14141</name>
</gene>
<feature type="domain" description="Mitochondria-eating protein C-terminal" evidence="1">
    <location>
        <begin position="259"/>
        <end position="343"/>
    </location>
</feature>
<dbReference type="AlphaFoldDB" id="X6NBA3"/>
<evidence type="ECO:0000259" key="1">
    <source>
        <dbReference type="Pfam" id="PF16026"/>
    </source>
</evidence>
<sequence length="379" mass="44317">MTKAKKSKQKSGLFLKKIVGKSLVCVLFFFFLRFFADQICKNIRKYEQIKTELENLQQDGRTQKVLYISSITLTSINSYPLQIIITRVNAQLRDEMLTRHLASNIRSQFPNVKDIVSSLEDLRTNAYTNLNSFLIQLSQTHTNTTKKDEKFRILQRNSCQLLWDMLINCLSAMRQYELEIYENVGRALCIDDGIKQSEQTGKEKEEKKKEVLKFTIGYYLQQNYQIFLQTNSSFESNTGPKLDLIVNQLKAKYMQKITFVDKLQQDQKGELNKLMDDYLTYACEISWTMLLHDTPMSFSPTEFEPKEMITFDDQKHRRSSGSDGHSQQIWYYAWPTVKRGNTLLNMLPYVVTGPVQQSYQKKGMIPKCSELMVLYVQVF</sequence>
<accession>X6NBA3</accession>
<proteinExistence type="predicted"/>
<evidence type="ECO:0000313" key="2">
    <source>
        <dbReference type="EMBL" id="ETO23044.1"/>
    </source>
</evidence>